<evidence type="ECO:0000256" key="1">
    <source>
        <dbReference type="ARBA" id="ARBA00005254"/>
    </source>
</evidence>
<dbReference type="InterPro" id="IPR018376">
    <property type="entry name" value="Enoyl-CoA_hyd/isom_CS"/>
</dbReference>
<dbReference type="AlphaFoldDB" id="A0A542Y284"/>
<keyword evidence="3" id="KW-0456">Lyase</keyword>
<evidence type="ECO:0000256" key="5">
    <source>
        <dbReference type="ARBA" id="ARBA00023717"/>
    </source>
</evidence>
<gene>
    <name evidence="7" type="ORF">FB468_0168</name>
</gene>
<evidence type="ECO:0000256" key="4">
    <source>
        <dbReference type="ARBA" id="ARBA00023709"/>
    </source>
</evidence>
<comment type="caution">
    <text evidence="7">The sequence shown here is derived from an EMBL/GenBank/DDBJ whole genome shotgun (WGS) entry which is preliminary data.</text>
</comment>
<dbReference type="Gene3D" id="3.90.226.10">
    <property type="entry name" value="2-enoyl-CoA Hydratase, Chain A, domain 1"/>
    <property type="match status" value="1"/>
</dbReference>
<evidence type="ECO:0000256" key="2">
    <source>
        <dbReference type="ARBA" id="ARBA00012076"/>
    </source>
</evidence>
<dbReference type="GO" id="GO:0006635">
    <property type="term" value="P:fatty acid beta-oxidation"/>
    <property type="evidence" value="ECO:0007669"/>
    <property type="project" value="TreeGrafter"/>
</dbReference>
<dbReference type="InterPro" id="IPR029045">
    <property type="entry name" value="ClpP/crotonase-like_dom_sf"/>
</dbReference>
<keyword evidence="8" id="KW-1185">Reference proteome</keyword>
<comment type="catalytic activity">
    <reaction evidence="5">
        <text>a 4-saturated-(3S)-3-hydroxyacyl-CoA = a (3E)-enoyl-CoA + H2O</text>
        <dbReference type="Rhea" id="RHEA:20724"/>
        <dbReference type="ChEBI" id="CHEBI:15377"/>
        <dbReference type="ChEBI" id="CHEBI:58521"/>
        <dbReference type="ChEBI" id="CHEBI:137480"/>
        <dbReference type="EC" id="4.2.1.17"/>
    </reaction>
</comment>
<evidence type="ECO:0000256" key="6">
    <source>
        <dbReference type="RuleBase" id="RU003707"/>
    </source>
</evidence>
<dbReference type="EC" id="4.2.1.17" evidence="2"/>
<dbReference type="InterPro" id="IPR014748">
    <property type="entry name" value="Enoyl-CoA_hydra_C"/>
</dbReference>
<dbReference type="Pfam" id="PF00378">
    <property type="entry name" value="ECH_1"/>
    <property type="match status" value="1"/>
</dbReference>
<name>A0A542Y284_9MICO</name>
<evidence type="ECO:0000313" key="8">
    <source>
        <dbReference type="Proteomes" id="UP000319094"/>
    </source>
</evidence>
<comment type="catalytic activity">
    <reaction evidence="4">
        <text>a (3S)-3-hydroxyacyl-CoA = a (2E)-enoyl-CoA + H2O</text>
        <dbReference type="Rhea" id="RHEA:16105"/>
        <dbReference type="ChEBI" id="CHEBI:15377"/>
        <dbReference type="ChEBI" id="CHEBI:57318"/>
        <dbReference type="ChEBI" id="CHEBI:58856"/>
        <dbReference type="EC" id="4.2.1.17"/>
    </reaction>
</comment>
<dbReference type="CDD" id="cd06558">
    <property type="entry name" value="crotonase-like"/>
    <property type="match status" value="1"/>
</dbReference>
<evidence type="ECO:0000256" key="3">
    <source>
        <dbReference type="ARBA" id="ARBA00023239"/>
    </source>
</evidence>
<sequence length="267" mass="27712">MNREFVAADVADGVGTLTLNRPAALNALNEQVLRELREVLTGWVNDPDVDVVVLTGAGEKAFAAGADIAELAAKGAIEMAAATGMQEFFTWLRNYPKPTIAAVNGFAFGGGFELALSCDIRIASERAKLGLPELSLGIIPGAGGTQLVTRIAGSGTALFHILTGLPMTAAEARDRGLVSEVCEPAQLTARASELAQLIRARGPLAAQLAKLSVGAAHSDPATGLVVEKLAQAVLFGTADAREGMAAFLDKRPPQFSDHIARKDGTVA</sequence>
<accession>A0A542Y284</accession>
<dbReference type="InterPro" id="IPR001753">
    <property type="entry name" value="Enoyl-CoA_hydra/iso"/>
</dbReference>
<comment type="similarity">
    <text evidence="1 6">Belongs to the enoyl-CoA hydratase/isomerase family.</text>
</comment>
<dbReference type="GO" id="GO:0004300">
    <property type="term" value="F:enoyl-CoA hydratase activity"/>
    <property type="evidence" value="ECO:0007669"/>
    <property type="project" value="UniProtKB-EC"/>
</dbReference>
<evidence type="ECO:0000313" key="7">
    <source>
        <dbReference type="EMBL" id="TQL42186.1"/>
    </source>
</evidence>
<dbReference type="SUPFAM" id="SSF52096">
    <property type="entry name" value="ClpP/crotonase"/>
    <property type="match status" value="1"/>
</dbReference>
<dbReference type="PROSITE" id="PS00166">
    <property type="entry name" value="ENOYL_COA_HYDRATASE"/>
    <property type="match status" value="1"/>
</dbReference>
<proteinExistence type="inferred from homology"/>
<dbReference type="Gene3D" id="1.10.12.10">
    <property type="entry name" value="Lyase 2-enoyl-coa Hydratase, Chain A, domain 2"/>
    <property type="match status" value="1"/>
</dbReference>
<organism evidence="7 8">
    <name type="scientific">Leucobacter komagatae</name>
    <dbReference type="NCBI Taxonomy" id="55969"/>
    <lineage>
        <taxon>Bacteria</taxon>
        <taxon>Bacillati</taxon>
        <taxon>Actinomycetota</taxon>
        <taxon>Actinomycetes</taxon>
        <taxon>Micrococcales</taxon>
        <taxon>Microbacteriaceae</taxon>
        <taxon>Leucobacter</taxon>
    </lineage>
</organism>
<dbReference type="EMBL" id="VFON01000001">
    <property type="protein sequence ID" value="TQL42186.1"/>
    <property type="molecule type" value="Genomic_DNA"/>
</dbReference>
<reference evidence="7 8" key="1">
    <citation type="submission" date="2019-06" db="EMBL/GenBank/DDBJ databases">
        <title>Sequencing the genomes of 1000 actinobacteria strains.</title>
        <authorList>
            <person name="Klenk H.-P."/>
        </authorList>
    </citation>
    <scope>NUCLEOTIDE SEQUENCE [LARGE SCALE GENOMIC DNA]</scope>
    <source>
        <strain evidence="7 8">DSM 8803</strain>
    </source>
</reference>
<dbReference type="RefSeq" id="WP_141885676.1">
    <property type="nucleotide sequence ID" value="NZ_BAAAUY010000023.1"/>
</dbReference>
<dbReference type="PANTHER" id="PTHR11941">
    <property type="entry name" value="ENOYL-COA HYDRATASE-RELATED"/>
    <property type="match status" value="1"/>
</dbReference>
<protein>
    <recommendedName>
        <fullName evidence="2">enoyl-CoA hydratase</fullName>
        <ecNumber evidence="2">4.2.1.17</ecNumber>
    </recommendedName>
</protein>
<dbReference type="PANTHER" id="PTHR11941:SF54">
    <property type="entry name" value="ENOYL-COA HYDRATASE, MITOCHONDRIAL"/>
    <property type="match status" value="1"/>
</dbReference>
<dbReference type="Proteomes" id="UP000319094">
    <property type="component" value="Unassembled WGS sequence"/>
</dbReference>
<dbReference type="OrthoDB" id="8452484at2"/>
<dbReference type="FunFam" id="3.90.226.10:FF:000009">
    <property type="entry name" value="Carnitinyl-CoA dehydratase"/>
    <property type="match status" value="1"/>
</dbReference>
<dbReference type="FunFam" id="1.10.12.10:FF:000001">
    <property type="entry name" value="Probable enoyl-CoA hydratase, mitochondrial"/>
    <property type="match status" value="1"/>
</dbReference>